<gene>
    <name evidence="10" type="ORF">GBAR_LOCUS4759</name>
</gene>
<feature type="transmembrane region" description="Helical" evidence="9">
    <location>
        <begin position="62"/>
        <end position="81"/>
    </location>
</feature>
<feature type="transmembrane region" description="Helical" evidence="9">
    <location>
        <begin position="28"/>
        <end position="50"/>
    </location>
</feature>
<keyword evidence="4" id="KW-1003">Cell membrane</keyword>
<dbReference type="InterPro" id="IPR004485">
    <property type="entry name" value="Cobalamin_biosynth_CobD/CbiB"/>
</dbReference>
<evidence type="ECO:0000256" key="4">
    <source>
        <dbReference type="ARBA" id="ARBA00022475"/>
    </source>
</evidence>
<evidence type="ECO:0000256" key="9">
    <source>
        <dbReference type="SAM" id="Phobius"/>
    </source>
</evidence>
<comment type="similarity">
    <text evidence="3">Belongs to the CobD/CbiB family.</text>
</comment>
<dbReference type="GO" id="GO:0005886">
    <property type="term" value="C:plasma membrane"/>
    <property type="evidence" value="ECO:0007669"/>
    <property type="project" value="UniProtKB-SubCell"/>
</dbReference>
<comment type="subcellular location">
    <subcellularLocation>
        <location evidence="1">Cell membrane</location>
        <topology evidence="1">Multi-pass membrane protein</topology>
    </subcellularLocation>
</comment>
<feature type="non-terminal residue" evidence="10">
    <location>
        <position position="1"/>
    </location>
</feature>
<evidence type="ECO:0000256" key="6">
    <source>
        <dbReference type="ARBA" id="ARBA00022692"/>
    </source>
</evidence>
<comment type="pathway">
    <text evidence="2">Cofactor biosynthesis; adenosylcobalamin biosynthesis.</text>
</comment>
<evidence type="ECO:0000256" key="3">
    <source>
        <dbReference type="ARBA" id="ARBA00006263"/>
    </source>
</evidence>
<dbReference type="PANTHER" id="PTHR34308">
    <property type="entry name" value="COBALAMIN BIOSYNTHESIS PROTEIN CBIB"/>
    <property type="match status" value="1"/>
</dbReference>
<keyword evidence="7 9" id="KW-1133">Transmembrane helix</keyword>
<organism evidence="10 11">
    <name type="scientific">Geodia barretti</name>
    <name type="common">Barrett's horny sponge</name>
    <dbReference type="NCBI Taxonomy" id="519541"/>
    <lineage>
        <taxon>Eukaryota</taxon>
        <taxon>Metazoa</taxon>
        <taxon>Porifera</taxon>
        <taxon>Demospongiae</taxon>
        <taxon>Heteroscleromorpha</taxon>
        <taxon>Tetractinellida</taxon>
        <taxon>Astrophorina</taxon>
        <taxon>Geodiidae</taxon>
        <taxon>Geodia</taxon>
    </lineage>
</organism>
<dbReference type="Proteomes" id="UP001174909">
    <property type="component" value="Unassembled WGS sequence"/>
</dbReference>
<dbReference type="Pfam" id="PF03186">
    <property type="entry name" value="CobD_Cbib"/>
    <property type="match status" value="1"/>
</dbReference>
<dbReference type="NCBIfam" id="TIGR00380">
    <property type="entry name" value="cobal_cbiB"/>
    <property type="match status" value="1"/>
</dbReference>
<evidence type="ECO:0000256" key="2">
    <source>
        <dbReference type="ARBA" id="ARBA00004953"/>
    </source>
</evidence>
<dbReference type="AlphaFoldDB" id="A0AA35W399"/>
<accession>A0AA35W399</accession>
<dbReference type="HAMAP" id="MF_00024">
    <property type="entry name" value="CobD_CbiB"/>
    <property type="match status" value="1"/>
</dbReference>
<keyword evidence="6 9" id="KW-0812">Transmembrane</keyword>
<keyword evidence="11" id="KW-1185">Reference proteome</keyword>
<evidence type="ECO:0000256" key="7">
    <source>
        <dbReference type="ARBA" id="ARBA00022989"/>
    </source>
</evidence>
<keyword evidence="5" id="KW-0169">Cobalamin biosynthesis</keyword>
<evidence type="ECO:0000313" key="11">
    <source>
        <dbReference type="Proteomes" id="UP001174909"/>
    </source>
</evidence>
<reference evidence="10" key="1">
    <citation type="submission" date="2023-03" db="EMBL/GenBank/DDBJ databases">
        <authorList>
            <person name="Steffen K."/>
            <person name="Cardenas P."/>
        </authorList>
    </citation>
    <scope>NUCLEOTIDE SEQUENCE</scope>
</reference>
<proteinExistence type="inferred from homology"/>
<comment type="caution">
    <text evidence="10">The sequence shown here is derived from an EMBL/GenBank/DDBJ whole genome shotgun (WGS) entry which is preliminary data.</text>
</comment>
<evidence type="ECO:0000256" key="5">
    <source>
        <dbReference type="ARBA" id="ARBA00022573"/>
    </source>
</evidence>
<evidence type="ECO:0000313" key="10">
    <source>
        <dbReference type="EMBL" id="CAI8006518.1"/>
    </source>
</evidence>
<dbReference type="EMBL" id="CASHTH010000691">
    <property type="protein sequence ID" value="CAI8006518.1"/>
    <property type="molecule type" value="Genomic_DNA"/>
</dbReference>
<keyword evidence="8 9" id="KW-0472">Membrane</keyword>
<dbReference type="GO" id="GO:0048472">
    <property type="term" value="F:threonine-phosphate decarboxylase activity"/>
    <property type="evidence" value="ECO:0007669"/>
    <property type="project" value="InterPro"/>
</dbReference>
<name>A0AA35W399_GEOBA</name>
<dbReference type="PANTHER" id="PTHR34308:SF1">
    <property type="entry name" value="COBALAMIN BIOSYNTHESIS PROTEIN CBIB"/>
    <property type="match status" value="1"/>
</dbReference>
<protein>
    <submittedName>
        <fullName evidence="10">Cobalamin biosynthesis protein CobD</fullName>
    </submittedName>
</protein>
<evidence type="ECO:0000256" key="1">
    <source>
        <dbReference type="ARBA" id="ARBA00004651"/>
    </source>
</evidence>
<evidence type="ECO:0000256" key="8">
    <source>
        <dbReference type="ARBA" id="ARBA00023136"/>
    </source>
</evidence>
<sequence>ELPAPLHPTVWIGRTVNWAQRKAPRTKVGGLTVGTLIALAIPAFWAAAAWFTAWGLEEIHPVAYLVGGAVLLKTTFAVGMLHRVAAETRTLVNADDLPALRQNMRSLVSRDVSTMTTGQAIAATVESVSENTTDSFIGPWLAFALFGLPGAFAYRAINTLDSMIGYHGEYEYLGKVAARLDDLINLVPARLTGLLVIMGSAVLPDQSPGRAWRIMWRDHSRTDSPNAGWTMSGMAGALGVELEKEGHYRLGDSARPLESADITRAVQSMYWVAGLGLFIAAAIILLTFGILR</sequence>
<feature type="transmembrane region" description="Helical" evidence="9">
    <location>
        <begin position="269"/>
        <end position="291"/>
    </location>
</feature>